<evidence type="ECO:0000256" key="1">
    <source>
        <dbReference type="ARBA" id="ARBA00004167"/>
    </source>
</evidence>
<dbReference type="SUPFAM" id="SSF52058">
    <property type="entry name" value="L domain-like"/>
    <property type="match status" value="1"/>
</dbReference>
<protein>
    <recommendedName>
        <fullName evidence="5">F-box domain-containing protein</fullName>
    </recommendedName>
</protein>
<evidence type="ECO:0000256" key="2">
    <source>
        <dbReference type="ARBA" id="ARBA00022614"/>
    </source>
</evidence>
<evidence type="ECO:0000256" key="4">
    <source>
        <dbReference type="ARBA" id="ARBA00022737"/>
    </source>
</evidence>
<keyword evidence="3" id="KW-0732">Signal</keyword>
<dbReference type="InterPro" id="IPR032675">
    <property type="entry name" value="LRR_dom_sf"/>
</dbReference>
<dbReference type="GO" id="GO:0016020">
    <property type="term" value="C:membrane"/>
    <property type="evidence" value="ECO:0007669"/>
    <property type="project" value="UniProtKB-SubCell"/>
</dbReference>
<evidence type="ECO:0000313" key="7">
    <source>
        <dbReference type="Proteomes" id="UP001211907"/>
    </source>
</evidence>
<dbReference type="FunFam" id="3.80.10.10:FF:000041">
    <property type="entry name" value="LRR receptor-like serine/threonine-protein kinase ERECTA"/>
    <property type="match status" value="1"/>
</dbReference>
<gene>
    <name evidence="6" type="ORF">HK100_001850</name>
</gene>
<dbReference type="PANTHER" id="PTHR48053">
    <property type="entry name" value="LEUCINE RICH REPEAT FAMILY PROTEIN, EXPRESSED"/>
    <property type="match status" value="1"/>
</dbReference>
<sequence length="308" mass="34806">MTVSDNFDSSQLFLFSNIPVDVVAEILAWVPPRSLIALRLVSKAFALCILENFGRFIPQTQRHYKKSKDPTEWEEIVFMLPEPFQSAACKFVFENVSQLLWRVPSRYFDENAVPCQFPAIPASLGLIQSLTVLQLNHCGMTGTIPLTLYDLLQLRVLDLESNKLTGTLNARVGKMTNLEWLLISDNKISGYIPKEIGYCVSLQTFKARSNYLSGTIPAEIGQCVNLVRFSISGNKIGGRFPPQIFSCSKLEYFSATDNEFSGSIPLEIRNCNALVTFHISRNKHKLHLPPELRELRIFRNAESCCIHV</sequence>
<accession>A0AAD5TDB9</accession>
<organism evidence="6 7">
    <name type="scientific">Physocladia obscura</name>
    <dbReference type="NCBI Taxonomy" id="109957"/>
    <lineage>
        <taxon>Eukaryota</taxon>
        <taxon>Fungi</taxon>
        <taxon>Fungi incertae sedis</taxon>
        <taxon>Chytridiomycota</taxon>
        <taxon>Chytridiomycota incertae sedis</taxon>
        <taxon>Chytridiomycetes</taxon>
        <taxon>Chytridiales</taxon>
        <taxon>Chytriomycetaceae</taxon>
        <taxon>Physocladia</taxon>
    </lineage>
</organism>
<feature type="domain" description="F-box" evidence="5">
    <location>
        <begin position="12"/>
        <end position="67"/>
    </location>
</feature>
<name>A0AAD5TDB9_9FUNG</name>
<keyword evidence="4" id="KW-0677">Repeat</keyword>
<dbReference type="SMART" id="SM00256">
    <property type="entry name" value="FBOX"/>
    <property type="match status" value="1"/>
</dbReference>
<dbReference type="Pfam" id="PF00560">
    <property type="entry name" value="LRR_1"/>
    <property type="match status" value="4"/>
</dbReference>
<comment type="caution">
    <text evidence="6">The sequence shown here is derived from an EMBL/GenBank/DDBJ whole genome shotgun (WGS) entry which is preliminary data.</text>
</comment>
<dbReference type="Pfam" id="PF00646">
    <property type="entry name" value="F-box"/>
    <property type="match status" value="1"/>
</dbReference>
<keyword evidence="2" id="KW-0433">Leucine-rich repeat</keyword>
<evidence type="ECO:0000313" key="6">
    <source>
        <dbReference type="EMBL" id="KAJ3136345.1"/>
    </source>
</evidence>
<dbReference type="SUPFAM" id="SSF81383">
    <property type="entry name" value="F-box domain"/>
    <property type="match status" value="1"/>
</dbReference>
<dbReference type="InterPro" id="IPR001611">
    <property type="entry name" value="Leu-rich_rpt"/>
</dbReference>
<dbReference type="PANTHER" id="PTHR48053:SF32">
    <property type="entry name" value="LEUCINE RICH REPEAT FAMILY PROTEIN, EXPRESSED"/>
    <property type="match status" value="1"/>
</dbReference>
<dbReference type="PROSITE" id="PS50181">
    <property type="entry name" value="FBOX"/>
    <property type="match status" value="1"/>
</dbReference>
<reference evidence="6" key="1">
    <citation type="submission" date="2020-05" db="EMBL/GenBank/DDBJ databases">
        <title>Phylogenomic resolution of chytrid fungi.</title>
        <authorList>
            <person name="Stajich J.E."/>
            <person name="Amses K."/>
            <person name="Simmons R."/>
            <person name="Seto K."/>
            <person name="Myers J."/>
            <person name="Bonds A."/>
            <person name="Quandt C.A."/>
            <person name="Barry K."/>
            <person name="Liu P."/>
            <person name="Grigoriev I."/>
            <person name="Longcore J.E."/>
            <person name="James T.Y."/>
        </authorList>
    </citation>
    <scope>NUCLEOTIDE SEQUENCE</scope>
    <source>
        <strain evidence="6">JEL0513</strain>
    </source>
</reference>
<dbReference type="InterPro" id="IPR051716">
    <property type="entry name" value="Plant_RL_S/T_kinase"/>
</dbReference>
<comment type="subcellular location">
    <subcellularLocation>
        <location evidence="1">Membrane</location>
        <topology evidence="1">Single-pass membrane protein</topology>
    </subcellularLocation>
</comment>
<keyword evidence="7" id="KW-1185">Reference proteome</keyword>
<dbReference type="InterPro" id="IPR001810">
    <property type="entry name" value="F-box_dom"/>
</dbReference>
<evidence type="ECO:0000259" key="5">
    <source>
        <dbReference type="PROSITE" id="PS50181"/>
    </source>
</evidence>
<evidence type="ECO:0000256" key="3">
    <source>
        <dbReference type="ARBA" id="ARBA00022729"/>
    </source>
</evidence>
<dbReference type="InterPro" id="IPR036047">
    <property type="entry name" value="F-box-like_dom_sf"/>
</dbReference>
<dbReference type="Proteomes" id="UP001211907">
    <property type="component" value="Unassembled WGS sequence"/>
</dbReference>
<dbReference type="AlphaFoldDB" id="A0AAD5TDB9"/>
<dbReference type="Gene3D" id="3.80.10.10">
    <property type="entry name" value="Ribonuclease Inhibitor"/>
    <property type="match status" value="1"/>
</dbReference>
<dbReference type="EMBL" id="JADGJH010000141">
    <property type="protein sequence ID" value="KAJ3136345.1"/>
    <property type="molecule type" value="Genomic_DNA"/>
</dbReference>
<proteinExistence type="predicted"/>